<evidence type="ECO:0000259" key="3">
    <source>
        <dbReference type="PROSITE" id="PS50110"/>
    </source>
</evidence>
<dbReference type="Gene3D" id="3.40.50.2300">
    <property type="match status" value="1"/>
</dbReference>
<evidence type="ECO:0000313" key="5">
    <source>
        <dbReference type="Proteomes" id="UP000613160"/>
    </source>
</evidence>
<dbReference type="InterPro" id="IPR050595">
    <property type="entry name" value="Bact_response_regulator"/>
</dbReference>
<dbReference type="InterPro" id="IPR001789">
    <property type="entry name" value="Sig_transdc_resp-reg_receiver"/>
</dbReference>
<reference evidence="4" key="2">
    <citation type="submission" date="2020-09" db="EMBL/GenBank/DDBJ databases">
        <authorList>
            <person name="Sun Q."/>
            <person name="Zhou Y."/>
        </authorList>
    </citation>
    <scope>NUCLEOTIDE SEQUENCE</scope>
    <source>
        <strain evidence="4">CGMCC 1.15493</strain>
    </source>
</reference>
<dbReference type="PROSITE" id="PS50110">
    <property type="entry name" value="RESPONSE_REGULATORY"/>
    <property type="match status" value="1"/>
</dbReference>
<dbReference type="SMART" id="SM00448">
    <property type="entry name" value="REC"/>
    <property type="match status" value="1"/>
</dbReference>
<evidence type="ECO:0000256" key="1">
    <source>
        <dbReference type="ARBA" id="ARBA00022553"/>
    </source>
</evidence>
<feature type="domain" description="Response regulatory" evidence="3">
    <location>
        <begin position="3"/>
        <end position="119"/>
    </location>
</feature>
<dbReference type="GO" id="GO:0000160">
    <property type="term" value="P:phosphorelay signal transduction system"/>
    <property type="evidence" value="ECO:0007669"/>
    <property type="project" value="InterPro"/>
</dbReference>
<dbReference type="AlphaFoldDB" id="A0A917DIZ6"/>
<proteinExistence type="predicted"/>
<dbReference type="PANTHER" id="PTHR44591">
    <property type="entry name" value="STRESS RESPONSE REGULATOR PROTEIN 1"/>
    <property type="match status" value="1"/>
</dbReference>
<accession>A0A917DIZ6</accession>
<dbReference type="Pfam" id="PF00072">
    <property type="entry name" value="Response_reg"/>
    <property type="match status" value="1"/>
</dbReference>
<name>A0A917DIZ6_9HYPH</name>
<keyword evidence="1 2" id="KW-0597">Phosphoprotein</keyword>
<comment type="caution">
    <text evidence="4">The sequence shown here is derived from an EMBL/GenBank/DDBJ whole genome shotgun (WGS) entry which is preliminary data.</text>
</comment>
<gene>
    <name evidence="4" type="ORF">GCM10011335_50320</name>
</gene>
<dbReference type="SUPFAM" id="SSF52172">
    <property type="entry name" value="CheY-like"/>
    <property type="match status" value="1"/>
</dbReference>
<evidence type="ECO:0000313" key="4">
    <source>
        <dbReference type="EMBL" id="GGD41602.1"/>
    </source>
</evidence>
<dbReference type="Proteomes" id="UP000613160">
    <property type="component" value="Unassembled WGS sequence"/>
</dbReference>
<dbReference type="PANTHER" id="PTHR44591:SF25">
    <property type="entry name" value="CHEMOTAXIS TWO-COMPONENT RESPONSE REGULATOR"/>
    <property type="match status" value="1"/>
</dbReference>
<feature type="modified residue" description="4-aspartylphosphate" evidence="2">
    <location>
        <position position="52"/>
    </location>
</feature>
<dbReference type="EMBL" id="BMJJ01000018">
    <property type="protein sequence ID" value="GGD41602.1"/>
    <property type="molecule type" value="Genomic_DNA"/>
</dbReference>
<sequence length="128" mass="14357">MAHALIIDDSSTVRLYYREVLEADGFTVDEALNGMEGLEKVMMERFDLLLVDVNMPKMDGYTFLQQLRQMPEMQDIPAMMISTESQDVDRARAYASGANVYMAKPVHPVELAAVARLMSGQALERIPA</sequence>
<dbReference type="InterPro" id="IPR011006">
    <property type="entry name" value="CheY-like_superfamily"/>
</dbReference>
<evidence type="ECO:0000256" key="2">
    <source>
        <dbReference type="PROSITE-ProRule" id="PRU00169"/>
    </source>
</evidence>
<keyword evidence="5" id="KW-1185">Reference proteome</keyword>
<organism evidence="4 5">
    <name type="scientific">Aureimonas glaciei</name>
    <dbReference type="NCBI Taxonomy" id="1776957"/>
    <lineage>
        <taxon>Bacteria</taxon>
        <taxon>Pseudomonadati</taxon>
        <taxon>Pseudomonadota</taxon>
        <taxon>Alphaproteobacteria</taxon>
        <taxon>Hyphomicrobiales</taxon>
        <taxon>Aurantimonadaceae</taxon>
        <taxon>Aureimonas</taxon>
    </lineage>
</organism>
<reference evidence="4" key="1">
    <citation type="journal article" date="2014" name="Int. J. Syst. Evol. Microbiol.">
        <title>Complete genome sequence of Corynebacterium casei LMG S-19264T (=DSM 44701T), isolated from a smear-ripened cheese.</title>
        <authorList>
            <consortium name="US DOE Joint Genome Institute (JGI-PGF)"/>
            <person name="Walter F."/>
            <person name="Albersmeier A."/>
            <person name="Kalinowski J."/>
            <person name="Ruckert C."/>
        </authorList>
    </citation>
    <scope>NUCLEOTIDE SEQUENCE</scope>
    <source>
        <strain evidence="4">CGMCC 1.15493</strain>
    </source>
</reference>
<protein>
    <submittedName>
        <fullName evidence="4">Response regulator</fullName>
    </submittedName>
</protein>
<dbReference type="RefSeq" id="WP_188855190.1">
    <property type="nucleotide sequence ID" value="NZ_BMJJ01000018.1"/>
</dbReference>